<organism evidence="2 3">
    <name type="scientific">Phytophthora nicotianae P1569</name>
    <dbReference type="NCBI Taxonomy" id="1317065"/>
    <lineage>
        <taxon>Eukaryota</taxon>
        <taxon>Sar</taxon>
        <taxon>Stramenopiles</taxon>
        <taxon>Oomycota</taxon>
        <taxon>Peronosporomycetes</taxon>
        <taxon>Peronosporales</taxon>
        <taxon>Peronosporaceae</taxon>
        <taxon>Phytophthora</taxon>
    </lineage>
</organism>
<evidence type="ECO:0000313" key="3">
    <source>
        <dbReference type="Proteomes" id="UP000018721"/>
    </source>
</evidence>
<protein>
    <submittedName>
        <fullName evidence="2">Uncharacterized protein</fullName>
    </submittedName>
</protein>
<dbReference type="HOGENOM" id="CLU_3407200_0_0_1"/>
<proteinExistence type="predicted"/>
<dbReference type="AlphaFoldDB" id="V9EUB8"/>
<accession>V9EUB8</accession>
<sequence length="30" mass="3424">MLIGALTKKDDVTENQDEEEIDSKSCRLEL</sequence>
<dbReference type="EMBL" id="ANIZ01002058">
    <property type="protein sequence ID" value="ETI42854.1"/>
    <property type="molecule type" value="Genomic_DNA"/>
</dbReference>
<feature type="region of interest" description="Disordered" evidence="1">
    <location>
        <begin position="1"/>
        <end position="30"/>
    </location>
</feature>
<reference evidence="2 3" key="1">
    <citation type="submission" date="2013-11" db="EMBL/GenBank/DDBJ databases">
        <title>The Genome Sequence of Phytophthora parasitica P1569.</title>
        <authorList>
            <consortium name="The Broad Institute Genomics Platform"/>
            <person name="Russ C."/>
            <person name="Tyler B."/>
            <person name="Panabieres F."/>
            <person name="Shan W."/>
            <person name="Tripathy S."/>
            <person name="Grunwald N."/>
            <person name="Machado M."/>
            <person name="Johnson C.S."/>
            <person name="Arredondo F."/>
            <person name="Hong C."/>
            <person name="Coffey M."/>
            <person name="Young S.K."/>
            <person name="Zeng Q."/>
            <person name="Gargeya S."/>
            <person name="Fitzgerald M."/>
            <person name="Abouelleil A."/>
            <person name="Alvarado L."/>
            <person name="Chapman S.B."/>
            <person name="Gainer-Dewar J."/>
            <person name="Goldberg J."/>
            <person name="Griggs A."/>
            <person name="Gujja S."/>
            <person name="Hansen M."/>
            <person name="Howarth C."/>
            <person name="Imamovic A."/>
            <person name="Ireland A."/>
            <person name="Larimer J."/>
            <person name="McCowan C."/>
            <person name="Murphy C."/>
            <person name="Pearson M."/>
            <person name="Poon T.W."/>
            <person name="Priest M."/>
            <person name="Roberts A."/>
            <person name="Saif S."/>
            <person name="Shea T."/>
            <person name="Sykes S."/>
            <person name="Wortman J."/>
            <person name="Nusbaum C."/>
            <person name="Birren B."/>
        </authorList>
    </citation>
    <scope>NUCLEOTIDE SEQUENCE [LARGE SCALE GENOMIC DNA]</scope>
    <source>
        <strain evidence="2 3">P1569</strain>
    </source>
</reference>
<dbReference type="Proteomes" id="UP000018721">
    <property type="component" value="Unassembled WGS sequence"/>
</dbReference>
<evidence type="ECO:0000256" key="1">
    <source>
        <dbReference type="SAM" id="MobiDB-lite"/>
    </source>
</evidence>
<evidence type="ECO:0000313" key="2">
    <source>
        <dbReference type="EMBL" id="ETI42854.1"/>
    </source>
</evidence>
<gene>
    <name evidence="2" type="ORF">F443_12109</name>
</gene>
<name>V9EUB8_PHYNI</name>
<keyword evidence="3" id="KW-1185">Reference proteome</keyword>
<comment type="caution">
    <text evidence="2">The sequence shown here is derived from an EMBL/GenBank/DDBJ whole genome shotgun (WGS) entry which is preliminary data.</text>
</comment>